<dbReference type="InterPro" id="IPR032675">
    <property type="entry name" value="LRR_dom_sf"/>
</dbReference>
<evidence type="ECO:0000259" key="1">
    <source>
        <dbReference type="PROSITE" id="PS50042"/>
    </source>
</evidence>
<keyword evidence="3" id="KW-1185">Reference proteome</keyword>
<dbReference type="InterPro" id="IPR057207">
    <property type="entry name" value="FBXL15_LRR"/>
</dbReference>
<sequence length="671" mass="75842">MEILRSDSNQKLPEYQEPNSIMTELVELLKEVMVFQTLGRESSEFIDYIKELVHFRYYKLGDTVCREGESAKAMFFIIRGQVSVISEAEDITFAELNAPGFFGEIGAIFNVNRTATVRASTKCVLAVLLAEHLEATSQKYPEIHQAIKEQAETRFKDLFCEMNKSGRKLKNDTEERYVEMKRDISSGSLKEFKIARGSSRRNSELMLPPSPVDDHFKVGFTSNSLESICESGKLSKSEDILQIYSSKGALTDKHFDGLSYSVPSSPLCSFPSSATWDANNDVEISEQDDKLHKQLIQHPPQLQPNNTMKTLLKHGGLGPRRASVAVWSDDKLTQFAQNIQNKIKKESNLSTASTKLEETTLTTEIESNEMQVLKLVLKILPFQIVLHLRLISKAINNHIQLIPIYDLELSSFHKKINDTTLSSILTSFGTNLKKLNLKGCWSVTDKGLQAIANNCKDLQLLNLHSCWDCTDLGLVTLTNSCNNLVQVDLSNCRKLTDAGVLNLLSKCFNLREIELSYCKNLTQKIFDHQSWTRMKKINLQRCTAISDQAFERWNKLVEGKESSIDEISVSEENKEPEIRYHFDLNDLNLSDCSFLTDVAIEKFSNICPNLITINLSFCCGLTEKSVSHLINFCLKIKNFDLSFCGNACTDEILLAISKSLIFLERLAIRGN</sequence>
<dbReference type="Pfam" id="PF25372">
    <property type="entry name" value="DUF7885"/>
    <property type="match status" value="1"/>
</dbReference>
<dbReference type="InterPro" id="IPR014710">
    <property type="entry name" value="RmlC-like_jellyroll"/>
</dbReference>
<reference evidence="2" key="1">
    <citation type="submission" date="2020-05" db="EMBL/GenBank/DDBJ databases">
        <title>Phylogenomic resolution of chytrid fungi.</title>
        <authorList>
            <person name="Stajich J.E."/>
            <person name="Amses K."/>
            <person name="Simmons R."/>
            <person name="Seto K."/>
            <person name="Myers J."/>
            <person name="Bonds A."/>
            <person name="Quandt C.A."/>
            <person name="Barry K."/>
            <person name="Liu P."/>
            <person name="Grigoriev I."/>
            <person name="Longcore J.E."/>
            <person name="James T.Y."/>
        </authorList>
    </citation>
    <scope>NUCLEOTIDE SEQUENCE</scope>
    <source>
        <strain evidence="2">JEL0476</strain>
    </source>
</reference>
<dbReference type="InterPro" id="IPR000595">
    <property type="entry name" value="cNMP-bd_dom"/>
</dbReference>
<dbReference type="PANTHER" id="PTHR13318">
    <property type="entry name" value="PARTNER OF PAIRED, ISOFORM B-RELATED"/>
    <property type="match status" value="1"/>
</dbReference>
<dbReference type="SUPFAM" id="SSF52047">
    <property type="entry name" value="RNI-like"/>
    <property type="match status" value="1"/>
</dbReference>
<dbReference type="InterPro" id="IPR018488">
    <property type="entry name" value="cNMP-bd_CS"/>
</dbReference>
<dbReference type="PROSITE" id="PS50042">
    <property type="entry name" value="CNMP_BINDING_3"/>
    <property type="match status" value="1"/>
</dbReference>
<feature type="domain" description="Cyclic nucleotide-binding" evidence="1">
    <location>
        <begin position="34"/>
        <end position="128"/>
    </location>
</feature>
<gene>
    <name evidence="2" type="primary">HCN1_1</name>
    <name evidence="2" type="ORF">HK099_005256</name>
</gene>
<dbReference type="Gene3D" id="2.60.120.10">
    <property type="entry name" value="Jelly Rolls"/>
    <property type="match status" value="1"/>
</dbReference>
<dbReference type="GO" id="GO:0031146">
    <property type="term" value="P:SCF-dependent proteasomal ubiquitin-dependent protein catabolic process"/>
    <property type="evidence" value="ECO:0007669"/>
    <property type="project" value="TreeGrafter"/>
</dbReference>
<dbReference type="InterPro" id="IPR006553">
    <property type="entry name" value="Leu-rich_rpt_Cys-con_subtyp"/>
</dbReference>
<dbReference type="SUPFAM" id="SSF51206">
    <property type="entry name" value="cAMP-binding domain-like"/>
    <property type="match status" value="1"/>
</dbReference>
<dbReference type="CDD" id="cd00038">
    <property type="entry name" value="CAP_ED"/>
    <property type="match status" value="1"/>
</dbReference>
<dbReference type="EMBL" id="JADGJW010000004">
    <property type="protein sequence ID" value="KAJ3228246.1"/>
    <property type="molecule type" value="Genomic_DNA"/>
</dbReference>
<dbReference type="AlphaFoldDB" id="A0AAD5U873"/>
<dbReference type="GO" id="GO:0019005">
    <property type="term" value="C:SCF ubiquitin ligase complex"/>
    <property type="evidence" value="ECO:0007669"/>
    <property type="project" value="TreeGrafter"/>
</dbReference>
<dbReference type="Pfam" id="PF00027">
    <property type="entry name" value="cNMP_binding"/>
    <property type="match status" value="1"/>
</dbReference>
<protein>
    <submittedName>
        <fullName evidence="2">Anaphase-promoting complex subunit Hcn1</fullName>
    </submittedName>
</protein>
<dbReference type="InterPro" id="IPR018490">
    <property type="entry name" value="cNMP-bd_dom_sf"/>
</dbReference>
<evidence type="ECO:0000313" key="2">
    <source>
        <dbReference type="EMBL" id="KAJ3228246.1"/>
    </source>
</evidence>
<accession>A0AAD5U873</accession>
<proteinExistence type="predicted"/>
<dbReference type="Proteomes" id="UP001211065">
    <property type="component" value="Unassembled WGS sequence"/>
</dbReference>
<comment type="caution">
    <text evidence="2">The sequence shown here is derived from an EMBL/GenBank/DDBJ whole genome shotgun (WGS) entry which is preliminary data.</text>
</comment>
<dbReference type="SMART" id="SM00100">
    <property type="entry name" value="cNMP"/>
    <property type="match status" value="1"/>
</dbReference>
<organism evidence="2 3">
    <name type="scientific">Clydaea vesicula</name>
    <dbReference type="NCBI Taxonomy" id="447962"/>
    <lineage>
        <taxon>Eukaryota</taxon>
        <taxon>Fungi</taxon>
        <taxon>Fungi incertae sedis</taxon>
        <taxon>Chytridiomycota</taxon>
        <taxon>Chytridiomycota incertae sedis</taxon>
        <taxon>Chytridiomycetes</taxon>
        <taxon>Lobulomycetales</taxon>
        <taxon>Lobulomycetaceae</taxon>
        <taxon>Clydaea</taxon>
    </lineage>
</organism>
<dbReference type="Gene3D" id="3.80.10.10">
    <property type="entry name" value="Ribonuclease Inhibitor"/>
    <property type="match status" value="2"/>
</dbReference>
<dbReference type="SMART" id="SM00367">
    <property type="entry name" value="LRR_CC"/>
    <property type="match status" value="8"/>
</dbReference>
<dbReference type="PROSITE" id="PS00888">
    <property type="entry name" value="CNMP_BINDING_1"/>
    <property type="match status" value="1"/>
</dbReference>
<evidence type="ECO:0000313" key="3">
    <source>
        <dbReference type="Proteomes" id="UP001211065"/>
    </source>
</evidence>
<name>A0AAD5U873_9FUNG</name>